<organism evidence="3 4">
    <name type="scientific">[Clostridium] methylpentosum DSM 5476</name>
    <dbReference type="NCBI Taxonomy" id="537013"/>
    <lineage>
        <taxon>Bacteria</taxon>
        <taxon>Bacillati</taxon>
        <taxon>Bacillota</taxon>
        <taxon>Clostridia</taxon>
        <taxon>Eubacteriales</taxon>
        <taxon>Oscillospiraceae</taxon>
        <taxon>Oscillospiraceae incertae sedis</taxon>
    </lineage>
</organism>
<feature type="transmembrane region" description="Helical" evidence="2">
    <location>
        <begin position="168"/>
        <end position="184"/>
    </location>
</feature>
<keyword evidence="2" id="KW-0812">Transmembrane</keyword>
<dbReference type="InterPro" id="IPR024399">
    <property type="entry name" value="DUF2628"/>
</dbReference>
<reference evidence="3 4" key="2">
    <citation type="submission" date="2009-02" db="EMBL/GenBank/DDBJ databases">
        <title>Draft genome sequence of Clostridium methylpentosum (DSM 5476).</title>
        <authorList>
            <person name="Sudarsanam P."/>
            <person name="Ley R."/>
            <person name="Guruge J."/>
            <person name="Turnbaugh P.J."/>
            <person name="Mahowald M."/>
            <person name="Liep D."/>
            <person name="Gordon J."/>
        </authorList>
    </citation>
    <scope>NUCLEOTIDE SEQUENCE [LARGE SCALE GENOMIC DNA]</scope>
    <source>
        <strain evidence="3 4">DSM 5476</strain>
    </source>
</reference>
<dbReference type="Proteomes" id="UP000003340">
    <property type="component" value="Unassembled WGS sequence"/>
</dbReference>
<keyword evidence="2" id="KW-1133">Transmembrane helix</keyword>
<evidence type="ECO:0000313" key="3">
    <source>
        <dbReference type="EMBL" id="EEG32327.1"/>
    </source>
</evidence>
<accession>C0E893</accession>
<feature type="compositionally biased region" description="Basic and acidic residues" evidence="1">
    <location>
        <begin position="58"/>
        <end position="72"/>
    </location>
</feature>
<evidence type="ECO:0000256" key="1">
    <source>
        <dbReference type="SAM" id="MobiDB-lite"/>
    </source>
</evidence>
<proteinExistence type="predicted"/>
<dbReference type="Pfam" id="PF14446">
    <property type="entry name" value="Prok-RING_1"/>
    <property type="match status" value="1"/>
</dbReference>
<evidence type="ECO:0000313" key="4">
    <source>
        <dbReference type="Proteomes" id="UP000003340"/>
    </source>
</evidence>
<dbReference type="Pfam" id="PF10947">
    <property type="entry name" value="DUF2628"/>
    <property type="match status" value="1"/>
</dbReference>
<feature type="transmembrane region" description="Helical" evidence="2">
    <location>
        <begin position="282"/>
        <end position="306"/>
    </location>
</feature>
<reference evidence="3 4" key="1">
    <citation type="submission" date="2009-01" db="EMBL/GenBank/DDBJ databases">
        <authorList>
            <person name="Fulton L."/>
            <person name="Clifton S."/>
            <person name="Fulton B."/>
            <person name="Xu J."/>
            <person name="Minx P."/>
            <person name="Pepin K.H."/>
            <person name="Johnson M."/>
            <person name="Bhonagiri V."/>
            <person name="Nash W.E."/>
            <person name="Mardis E.R."/>
            <person name="Wilson R.K."/>
        </authorList>
    </citation>
    <scope>NUCLEOTIDE SEQUENCE [LARGE SCALE GENOMIC DNA]</scope>
    <source>
        <strain evidence="3 4">DSM 5476</strain>
    </source>
</reference>
<dbReference type="EMBL" id="ACEC01000002">
    <property type="protein sequence ID" value="EEG32327.1"/>
    <property type="molecule type" value="Genomic_DNA"/>
</dbReference>
<sequence>MANFIGEVCPICKQKFKSGDDIVVCPECGAPHHRSCYLEHGACAYHDRHAEGFTVSGQRREEQKKREEEAHRQQQQSAQQRSNANVCSNCGTLNPQDGLFCMVCGNTLGLAGPQQEQQNPGVQTPFAGVKPDEKIGEIPAKDFAAYIGGNAAYYLPKFEGFGNHHKTVSVNFAALFFPSLYYLYRKMYVTGTVFFLINLVFNVFSMILYMNGNVDISSSGPLTMVYYVMTVLSVLTFVLSVLSGLFANRLYYHKAVKDIKKCQQKHPDPQEYLPALMKKGTVSLYAIAIAMVVLSVVTMVMVYATILYH</sequence>
<keyword evidence="2" id="KW-0472">Membrane</keyword>
<feature type="region of interest" description="Disordered" evidence="1">
    <location>
        <begin position="54"/>
        <end position="80"/>
    </location>
</feature>
<dbReference type="STRING" id="537013.CLOSTMETH_00065"/>
<dbReference type="eggNOG" id="ENOG5032WBE">
    <property type="taxonomic scope" value="Bacteria"/>
</dbReference>
<feature type="transmembrane region" description="Helical" evidence="2">
    <location>
        <begin position="191"/>
        <end position="212"/>
    </location>
</feature>
<comment type="caution">
    <text evidence="3">The sequence shown here is derived from an EMBL/GenBank/DDBJ whole genome shotgun (WGS) entry which is preliminary data.</text>
</comment>
<name>C0E893_9FIRM</name>
<dbReference type="InterPro" id="IPR039522">
    <property type="entry name" value="RING_finger_1_prok"/>
</dbReference>
<keyword evidence="4" id="KW-1185">Reference proteome</keyword>
<evidence type="ECO:0008006" key="5">
    <source>
        <dbReference type="Google" id="ProtNLM"/>
    </source>
</evidence>
<dbReference type="AlphaFoldDB" id="C0E893"/>
<evidence type="ECO:0000256" key="2">
    <source>
        <dbReference type="SAM" id="Phobius"/>
    </source>
</evidence>
<protein>
    <recommendedName>
        <fullName evidence="5">DUF2628 domain-containing protein</fullName>
    </recommendedName>
</protein>
<feature type="transmembrane region" description="Helical" evidence="2">
    <location>
        <begin position="224"/>
        <end position="247"/>
    </location>
</feature>
<gene>
    <name evidence="3" type="ORF">CLOSTMETH_00065</name>
</gene>
<dbReference type="HOGENOM" id="CLU_865694_0_0_9"/>